<organism evidence="1 2">
    <name type="scientific">Antarcticimicrobium sediminis</name>
    <dbReference type="NCBI Taxonomy" id="2546227"/>
    <lineage>
        <taxon>Bacteria</taxon>
        <taxon>Pseudomonadati</taxon>
        <taxon>Pseudomonadota</taxon>
        <taxon>Alphaproteobacteria</taxon>
        <taxon>Rhodobacterales</taxon>
        <taxon>Paracoccaceae</taxon>
        <taxon>Antarcticimicrobium</taxon>
    </lineage>
</organism>
<evidence type="ECO:0000313" key="1">
    <source>
        <dbReference type="EMBL" id="TDE40980.1"/>
    </source>
</evidence>
<comment type="caution">
    <text evidence="1">The sequence shown here is derived from an EMBL/GenBank/DDBJ whole genome shotgun (WGS) entry which is preliminary data.</text>
</comment>
<gene>
    <name evidence="1" type="ORF">E1B25_01845</name>
</gene>
<name>A0A4R5F1E0_9RHOB</name>
<evidence type="ECO:0000313" key="2">
    <source>
        <dbReference type="Proteomes" id="UP000294662"/>
    </source>
</evidence>
<accession>A0A4R5F1E0</accession>
<dbReference type="RefSeq" id="WP_132826970.1">
    <property type="nucleotide sequence ID" value="NZ_SMFP01000001.1"/>
</dbReference>
<dbReference type="Proteomes" id="UP000294662">
    <property type="component" value="Unassembled WGS sequence"/>
</dbReference>
<reference evidence="1 2" key="1">
    <citation type="submission" date="2019-03" db="EMBL/GenBank/DDBJ databases">
        <authorList>
            <person name="Zhang S."/>
        </authorList>
    </citation>
    <scope>NUCLEOTIDE SEQUENCE [LARGE SCALE GENOMIC DNA]</scope>
    <source>
        <strain evidence="1 2">S4J41</strain>
    </source>
</reference>
<dbReference type="OrthoDB" id="7877134at2"/>
<dbReference type="EMBL" id="SMFP01000001">
    <property type="protein sequence ID" value="TDE40980.1"/>
    <property type="molecule type" value="Genomic_DNA"/>
</dbReference>
<dbReference type="PROSITE" id="PS51257">
    <property type="entry name" value="PROKAR_LIPOPROTEIN"/>
    <property type="match status" value="1"/>
</dbReference>
<dbReference type="AlphaFoldDB" id="A0A4R5F1E0"/>
<protein>
    <submittedName>
        <fullName evidence="1">Uncharacterized protein</fullName>
    </submittedName>
</protein>
<proteinExistence type="predicted"/>
<keyword evidence="2" id="KW-1185">Reference proteome</keyword>
<sequence>MFQPRHTSHPLPTAVVALALLFAVAGCTREVPELDQTRTEALRDAPYPALIPLETALATDAATPDSAEQLEREMTRRRALLKARADRLRTAPSD</sequence>